<accession>A0A3Q1F5A3</accession>
<protein>
    <recommendedName>
        <fullName evidence="3">Immunoglobulin I-set domain-containing protein</fullName>
    </recommendedName>
</protein>
<dbReference type="AlphaFoldDB" id="A0A3Q1F5A3"/>
<reference evidence="1" key="1">
    <citation type="submission" date="2025-08" db="UniProtKB">
        <authorList>
            <consortium name="Ensembl"/>
        </authorList>
    </citation>
    <scope>IDENTIFICATION</scope>
</reference>
<dbReference type="Proteomes" id="UP000257200">
    <property type="component" value="Unplaced"/>
</dbReference>
<dbReference type="GeneTree" id="ENSGT01120000272639"/>
<evidence type="ECO:0000313" key="1">
    <source>
        <dbReference type="Ensembl" id="ENSAPOP00000011142.1"/>
    </source>
</evidence>
<proteinExistence type="predicted"/>
<dbReference type="Ensembl" id="ENSAPOT00000018621.1">
    <property type="protein sequence ID" value="ENSAPOP00000011142.1"/>
    <property type="gene ID" value="ENSAPOG00000013673.1"/>
</dbReference>
<dbReference type="InterPro" id="IPR013783">
    <property type="entry name" value="Ig-like_fold"/>
</dbReference>
<dbReference type="SUPFAM" id="SSF48726">
    <property type="entry name" value="Immunoglobulin"/>
    <property type="match status" value="1"/>
</dbReference>
<evidence type="ECO:0008006" key="3">
    <source>
        <dbReference type="Google" id="ProtNLM"/>
    </source>
</evidence>
<reference evidence="1" key="2">
    <citation type="submission" date="2025-09" db="UniProtKB">
        <authorList>
            <consortium name="Ensembl"/>
        </authorList>
    </citation>
    <scope>IDENTIFICATION</scope>
</reference>
<evidence type="ECO:0000313" key="2">
    <source>
        <dbReference type="Proteomes" id="UP000257200"/>
    </source>
</evidence>
<organism evidence="1 2">
    <name type="scientific">Acanthochromis polyacanthus</name>
    <name type="common">spiny chromis</name>
    <dbReference type="NCBI Taxonomy" id="80966"/>
    <lineage>
        <taxon>Eukaryota</taxon>
        <taxon>Metazoa</taxon>
        <taxon>Chordata</taxon>
        <taxon>Craniata</taxon>
        <taxon>Vertebrata</taxon>
        <taxon>Euteleostomi</taxon>
        <taxon>Actinopterygii</taxon>
        <taxon>Neopterygii</taxon>
        <taxon>Teleostei</taxon>
        <taxon>Neoteleostei</taxon>
        <taxon>Acanthomorphata</taxon>
        <taxon>Ovalentaria</taxon>
        <taxon>Pomacentridae</taxon>
        <taxon>Acanthochromis</taxon>
    </lineage>
</organism>
<dbReference type="InParanoid" id="A0A3Q1F5A3"/>
<name>A0A3Q1F5A3_9TELE</name>
<keyword evidence="2" id="KW-1185">Reference proteome</keyword>
<dbReference type="STRING" id="80966.ENSAPOP00000011142"/>
<dbReference type="InterPro" id="IPR036179">
    <property type="entry name" value="Ig-like_dom_sf"/>
</dbReference>
<dbReference type="Gene3D" id="2.60.40.10">
    <property type="entry name" value="Immunoglobulins"/>
    <property type="match status" value="1"/>
</dbReference>
<sequence length="75" mass="8908">MTVRWTKPGLHPEYIHVHQDGRMRVFVDELLHGNVSLKIFSVKRSDEGKYRVFVPSIRQEAFMFPSSYVWLLELC</sequence>